<dbReference type="SMART" id="SM00450">
    <property type="entry name" value="RHOD"/>
    <property type="match status" value="1"/>
</dbReference>
<proteinExistence type="predicted"/>
<name>A0A850R476_9GAMM</name>
<dbReference type="SUPFAM" id="SSF52821">
    <property type="entry name" value="Rhodanese/Cell cycle control phosphatase"/>
    <property type="match status" value="1"/>
</dbReference>
<dbReference type="EMBL" id="JABZEO010000005">
    <property type="protein sequence ID" value="NVZ09479.1"/>
    <property type="molecule type" value="Genomic_DNA"/>
</dbReference>
<dbReference type="InterPro" id="IPR052367">
    <property type="entry name" value="Thiosulfate_ST/Rhodanese-like"/>
</dbReference>
<dbReference type="InterPro" id="IPR001763">
    <property type="entry name" value="Rhodanese-like_dom"/>
</dbReference>
<dbReference type="PANTHER" id="PTHR45431:SF3">
    <property type="entry name" value="RHODANESE-LIKE DOMAIN-CONTAINING PROTEIN 15, CHLOROPLASTIC"/>
    <property type="match status" value="1"/>
</dbReference>
<dbReference type="PANTHER" id="PTHR45431">
    <property type="entry name" value="RHODANESE-LIKE DOMAIN-CONTAINING PROTEIN 15, CHLOROPLASTIC"/>
    <property type="match status" value="1"/>
</dbReference>
<dbReference type="Gene3D" id="3.40.250.10">
    <property type="entry name" value="Rhodanese-like domain"/>
    <property type="match status" value="1"/>
</dbReference>
<gene>
    <name evidence="2" type="ORF">HW932_09405</name>
</gene>
<dbReference type="AlphaFoldDB" id="A0A850R476"/>
<dbReference type="PROSITE" id="PS50206">
    <property type="entry name" value="RHODANESE_3"/>
    <property type="match status" value="1"/>
</dbReference>
<dbReference type="RefSeq" id="WP_176976234.1">
    <property type="nucleotide sequence ID" value="NZ_JABZEO010000005.1"/>
</dbReference>
<accession>A0A850R476</accession>
<evidence type="ECO:0000313" key="2">
    <source>
        <dbReference type="EMBL" id="NVZ09479.1"/>
    </source>
</evidence>
<dbReference type="Pfam" id="PF00581">
    <property type="entry name" value="Rhodanese"/>
    <property type="match status" value="1"/>
</dbReference>
<organism evidence="2 3">
    <name type="scientific">Allochromatium humboldtianum</name>
    <dbReference type="NCBI Taxonomy" id="504901"/>
    <lineage>
        <taxon>Bacteria</taxon>
        <taxon>Pseudomonadati</taxon>
        <taxon>Pseudomonadota</taxon>
        <taxon>Gammaproteobacteria</taxon>
        <taxon>Chromatiales</taxon>
        <taxon>Chromatiaceae</taxon>
        <taxon>Allochromatium</taxon>
    </lineage>
</organism>
<dbReference type="Proteomes" id="UP000592294">
    <property type="component" value="Unassembled WGS sequence"/>
</dbReference>
<protein>
    <submittedName>
        <fullName evidence="2">Rhodanese-like domain-containing protein</fullName>
    </submittedName>
</protein>
<comment type="caution">
    <text evidence="2">The sequence shown here is derived from an EMBL/GenBank/DDBJ whole genome shotgun (WGS) entry which is preliminary data.</text>
</comment>
<evidence type="ECO:0000259" key="1">
    <source>
        <dbReference type="PROSITE" id="PS50206"/>
    </source>
</evidence>
<feature type="domain" description="Rhodanese" evidence="1">
    <location>
        <begin position="23"/>
        <end position="125"/>
    </location>
</feature>
<reference evidence="2 3" key="1">
    <citation type="submission" date="2020-06" db="EMBL/GenBank/DDBJ databases">
        <title>Whole-genome sequence of Allochromatium humboldtianum DSM 21881, type strain.</title>
        <authorList>
            <person name="Kyndt J.A."/>
            <person name="Meyer T.E."/>
        </authorList>
    </citation>
    <scope>NUCLEOTIDE SEQUENCE [LARGE SCALE GENOMIC DNA]</scope>
    <source>
        <strain evidence="2 3">DSM 21881</strain>
    </source>
</reference>
<evidence type="ECO:0000313" key="3">
    <source>
        <dbReference type="Proteomes" id="UP000592294"/>
    </source>
</evidence>
<dbReference type="InterPro" id="IPR036873">
    <property type="entry name" value="Rhodanese-like_dom_sf"/>
</dbReference>
<dbReference type="CDD" id="cd01522">
    <property type="entry name" value="RHOD_1"/>
    <property type="match status" value="1"/>
</dbReference>
<keyword evidence="3" id="KW-1185">Reference proteome</keyword>
<sequence>MSTTTEDLPTGLSPREAFEMIESHPQAILVDIRSSMEFLFVGHPKGAVHVPWIDEPDWVVNPDFVTEIRKLVLGGAVCEQRQGCAPIILICRSGKRSLEAGRALIREGFKSVFHIDEGFEGELDEQHHRSTLGGWRFHGLPWEQC</sequence>